<feature type="domain" description="Endonuclease/exonuclease/phosphatase" evidence="2">
    <location>
        <begin position="53"/>
        <end position="326"/>
    </location>
</feature>
<comment type="caution">
    <text evidence="3">The sequence shown here is derived from an EMBL/GenBank/DDBJ whole genome shotgun (WGS) entry which is preliminary data.</text>
</comment>
<dbReference type="Proteomes" id="UP000332515">
    <property type="component" value="Unassembled WGS sequence"/>
</dbReference>
<dbReference type="PANTHER" id="PTHR14859:SF1">
    <property type="entry name" value="PGAP2-INTERACTING PROTEIN"/>
    <property type="match status" value="1"/>
</dbReference>
<dbReference type="SUPFAM" id="SSF56219">
    <property type="entry name" value="DNase I-like"/>
    <property type="match status" value="1"/>
</dbReference>
<dbReference type="EMBL" id="VWNA01000002">
    <property type="protein sequence ID" value="MQT14698.1"/>
    <property type="molecule type" value="Genomic_DNA"/>
</dbReference>
<dbReference type="InterPro" id="IPR005135">
    <property type="entry name" value="Endo/exonuclease/phosphatase"/>
</dbReference>
<evidence type="ECO:0000313" key="3">
    <source>
        <dbReference type="EMBL" id="MQT14698.1"/>
    </source>
</evidence>
<dbReference type="AlphaFoldDB" id="A0A6A7Y9L4"/>
<keyword evidence="4" id="KW-1185">Reference proteome</keyword>
<accession>A0A6A7Y9L4</accession>
<dbReference type="Gene3D" id="3.60.10.10">
    <property type="entry name" value="Endonuclease/exonuclease/phosphatase"/>
    <property type="match status" value="1"/>
</dbReference>
<dbReference type="GO" id="GO:0003824">
    <property type="term" value="F:catalytic activity"/>
    <property type="evidence" value="ECO:0007669"/>
    <property type="project" value="InterPro"/>
</dbReference>
<proteinExistence type="predicted"/>
<dbReference type="Pfam" id="PF03372">
    <property type="entry name" value="Exo_endo_phos"/>
    <property type="match status" value="1"/>
</dbReference>
<gene>
    <name evidence="3" type="ORF">F0357_18965</name>
</gene>
<feature type="region of interest" description="Disordered" evidence="1">
    <location>
        <begin position="1"/>
        <end position="47"/>
    </location>
</feature>
<evidence type="ECO:0000256" key="1">
    <source>
        <dbReference type="SAM" id="MobiDB-lite"/>
    </source>
</evidence>
<organism evidence="3 4">
    <name type="scientific">Segnochrobactrum spirostomi</name>
    <dbReference type="NCBI Taxonomy" id="2608987"/>
    <lineage>
        <taxon>Bacteria</taxon>
        <taxon>Pseudomonadati</taxon>
        <taxon>Pseudomonadota</taxon>
        <taxon>Alphaproteobacteria</taxon>
        <taxon>Hyphomicrobiales</taxon>
        <taxon>Segnochrobactraceae</taxon>
        <taxon>Segnochrobactrum</taxon>
    </lineage>
</organism>
<reference evidence="3 4" key="1">
    <citation type="submission" date="2019-09" db="EMBL/GenBank/DDBJ databases">
        <title>Segnochrobactrum spirostomi gen. nov., sp. nov., isolated from the ciliate Spirostomum cf. yagiui and description of a novel family, Segnochrobactraceae fam. nov. within the order Rhizobiales of the class Alphaproteobacteria.</title>
        <authorList>
            <person name="Akter S."/>
            <person name="Shazib S.U.A."/>
            <person name="Shin M.K."/>
        </authorList>
    </citation>
    <scope>NUCLEOTIDE SEQUENCE [LARGE SCALE GENOMIC DNA]</scope>
    <source>
        <strain evidence="3 4">Sp-1</strain>
    </source>
</reference>
<dbReference type="GO" id="GO:0016020">
    <property type="term" value="C:membrane"/>
    <property type="evidence" value="ECO:0007669"/>
    <property type="project" value="GOC"/>
</dbReference>
<dbReference type="InterPro" id="IPR036691">
    <property type="entry name" value="Endo/exonu/phosph_ase_sf"/>
</dbReference>
<sequence>MVDRSHRSHPPAHAQRGAAHRPRPTRDVLPAPFHDARTAPADPRNGRCGVKLATYNIQYGIGRDGIYDLARAVGTVAEADVIAFQEVERGFARTFHDDQPALIEALLPDRYVVYAPLFDRDASERRTDGRVRNARRQFGVLTASRSPIISARLEVLPKHDGGPLFNLATGFLETIIATPAGALRLLNIHLGHLSEPERLDQIVALRQRLAAAAGDGGPWSGSDRDAHDWEFPEPAPTPIATILTGDFNTGPGEAAYAALTTLVAPEGDALVDAWDAASPGTPAVTYYTNPAQGAFEDSRIDHIFLPSRLTPGLAVHIDSAADGSDHQPVFATIPALDEAAYRR</sequence>
<dbReference type="PANTHER" id="PTHR14859">
    <property type="entry name" value="CALCOFLUOR WHITE HYPERSENSITIVE PROTEIN PRECURSOR"/>
    <property type="match status" value="1"/>
</dbReference>
<evidence type="ECO:0000313" key="4">
    <source>
        <dbReference type="Proteomes" id="UP000332515"/>
    </source>
</evidence>
<protein>
    <recommendedName>
        <fullName evidence="2">Endonuclease/exonuclease/phosphatase domain-containing protein</fullName>
    </recommendedName>
</protein>
<dbReference type="InterPro" id="IPR051916">
    <property type="entry name" value="GPI-anchor_lipid_remodeler"/>
</dbReference>
<evidence type="ECO:0000259" key="2">
    <source>
        <dbReference type="Pfam" id="PF03372"/>
    </source>
</evidence>
<dbReference type="GO" id="GO:0006506">
    <property type="term" value="P:GPI anchor biosynthetic process"/>
    <property type="evidence" value="ECO:0007669"/>
    <property type="project" value="TreeGrafter"/>
</dbReference>
<name>A0A6A7Y9L4_9HYPH</name>
<feature type="compositionally biased region" description="Basic residues" evidence="1">
    <location>
        <begin position="1"/>
        <end position="10"/>
    </location>
</feature>